<protein>
    <recommendedName>
        <fullName evidence="2">UPF0102 protein ACFQXB_06560</fullName>
    </recommendedName>
</protein>
<dbReference type="EMBL" id="JBHTFQ010000003">
    <property type="protein sequence ID" value="MFC7703851.1"/>
    <property type="molecule type" value="Genomic_DNA"/>
</dbReference>
<proteinExistence type="inferred from homology"/>
<evidence type="ECO:0000256" key="1">
    <source>
        <dbReference type="ARBA" id="ARBA00006738"/>
    </source>
</evidence>
<evidence type="ECO:0000313" key="4">
    <source>
        <dbReference type="Proteomes" id="UP001596516"/>
    </source>
</evidence>
<name>A0ABW2UGQ7_9RHOB</name>
<evidence type="ECO:0000313" key="3">
    <source>
        <dbReference type="EMBL" id="MFC7703851.1"/>
    </source>
</evidence>
<dbReference type="InterPro" id="IPR011335">
    <property type="entry name" value="Restrct_endonuc-II-like"/>
</dbReference>
<gene>
    <name evidence="3" type="ORF">ACFQXB_06560</name>
</gene>
<dbReference type="PANTHER" id="PTHR34039:SF1">
    <property type="entry name" value="UPF0102 PROTEIN YRAN"/>
    <property type="match status" value="1"/>
</dbReference>
<dbReference type="Pfam" id="PF02021">
    <property type="entry name" value="UPF0102"/>
    <property type="match status" value="1"/>
</dbReference>
<keyword evidence="4" id="KW-1185">Reference proteome</keyword>
<dbReference type="InterPro" id="IPR003509">
    <property type="entry name" value="UPF0102_YraN-like"/>
</dbReference>
<dbReference type="Gene3D" id="3.40.1350.10">
    <property type="match status" value="1"/>
</dbReference>
<organism evidence="3 4">
    <name type="scientific">Plastorhodobacter daqingensis</name>
    <dbReference type="NCBI Taxonomy" id="1387281"/>
    <lineage>
        <taxon>Bacteria</taxon>
        <taxon>Pseudomonadati</taxon>
        <taxon>Pseudomonadota</taxon>
        <taxon>Alphaproteobacteria</taxon>
        <taxon>Rhodobacterales</taxon>
        <taxon>Paracoccaceae</taxon>
        <taxon>Plastorhodobacter</taxon>
    </lineage>
</organism>
<dbReference type="SUPFAM" id="SSF52980">
    <property type="entry name" value="Restriction endonuclease-like"/>
    <property type="match status" value="1"/>
</dbReference>
<evidence type="ECO:0000256" key="2">
    <source>
        <dbReference type="HAMAP-Rule" id="MF_00048"/>
    </source>
</evidence>
<sequence length="117" mass="12461">MSGALGHLAGLGAESAVERHYAEAGARLLARRWRGAAGEIDLVVQLGDTLIFVEVKKSRSFARAAERLGERQILRLMGAAQEYLGLAGLGLDTVMRFDVALVDASGQIRVLENALSA</sequence>
<comment type="caution">
    <text evidence="3">The sequence shown here is derived from an EMBL/GenBank/DDBJ whole genome shotgun (WGS) entry which is preliminary data.</text>
</comment>
<dbReference type="InterPro" id="IPR011856">
    <property type="entry name" value="tRNA_endonuc-like_dom_sf"/>
</dbReference>
<dbReference type="RefSeq" id="WP_377400988.1">
    <property type="nucleotide sequence ID" value="NZ_JBHTFQ010000003.1"/>
</dbReference>
<dbReference type="PANTHER" id="PTHR34039">
    <property type="entry name" value="UPF0102 PROTEIN YRAN"/>
    <property type="match status" value="1"/>
</dbReference>
<comment type="similarity">
    <text evidence="1 2">Belongs to the UPF0102 family.</text>
</comment>
<dbReference type="HAMAP" id="MF_00048">
    <property type="entry name" value="UPF0102"/>
    <property type="match status" value="1"/>
</dbReference>
<dbReference type="Proteomes" id="UP001596516">
    <property type="component" value="Unassembled WGS sequence"/>
</dbReference>
<accession>A0ABW2UGQ7</accession>
<reference evidence="4" key="1">
    <citation type="journal article" date="2019" name="Int. J. Syst. Evol. Microbiol.">
        <title>The Global Catalogue of Microorganisms (GCM) 10K type strain sequencing project: providing services to taxonomists for standard genome sequencing and annotation.</title>
        <authorList>
            <consortium name="The Broad Institute Genomics Platform"/>
            <consortium name="The Broad Institute Genome Sequencing Center for Infectious Disease"/>
            <person name="Wu L."/>
            <person name="Ma J."/>
        </authorList>
    </citation>
    <scope>NUCLEOTIDE SEQUENCE [LARGE SCALE GENOMIC DNA]</scope>
    <source>
        <strain evidence="4">CGMCC 1.12750</strain>
    </source>
</reference>